<feature type="transmembrane region" description="Helical" evidence="2">
    <location>
        <begin position="20"/>
        <end position="39"/>
    </location>
</feature>
<keyword evidence="2" id="KW-0812">Transmembrane</keyword>
<evidence type="ECO:0000256" key="1">
    <source>
        <dbReference type="SAM" id="MobiDB-lite"/>
    </source>
</evidence>
<dbReference type="EMBL" id="BMKS01000012">
    <property type="protein sequence ID" value="GGG44010.1"/>
    <property type="molecule type" value="Genomic_DNA"/>
</dbReference>
<protein>
    <submittedName>
        <fullName evidence="3">Uncharacterized protein</fullName>
    </submittedName>
</protein>
<feature type="compositionally biased region" description="Pro residues" evidence="1">
    <location>
        <begin position="69"/>
        <end position="78"/>
    </location>
</feature>
<reference evidence="3 4" key="1">
    <citation type="journal article" date="2014" name="Int. J. Syst. Evol. Microbiol.">
        <title>Complete genome sequence of Corynebacterium casei LMG S-19264T (=DSM 44701T), isolated from a smear-ripened cheese.</title>
        <authorList>
            <consortium name="US DOE Joint Genome Institute (JGI-PGF)"/>
            <person name="Walter F."/>
            <person name="Albersmeier A."/>
            <person name="Kalinowski J."/>
            <person name="Ruckert C."/>
        </authorList>
    </citation>
    <scope>NUCLEOTIDE SEQUENCE [LARGE SCALE GENOMIC DNA]</scope>
    <source>
        <strain evidence="3 4">CGMCC 1.16330</strain>
    </source>
</reference>
<dbReference type="Proteomes" id="UP000597507">
    <property type="component" value="Unassembled WGS sequence"/>
</dbReference>
<proteinExistence type="predicted"/>
<keyword evidence="2" id="KW-1133">Transmembrane helix</keyword>
<keyword evidence="2" id="KW-0472">Membrane</keyword>
<evidence type="ECO:0000256" key="2">
    <source>
        <dbReference type="SAM" id="Phobius"/>
    </source>
</evidence>
<comment type="caution">
    <text evidence="3">The sequence shown here is derived from an EMBL/GenBank/DDBJ whole genome shotgun (WGS) entry which is preliminary data.</text>
</comment>
<name>A0A8J3EDL7_9PROT</name>
<feature type="region of interest" description="Disordered" evidence="1">
    <location>
        <begin position="45"/>
        <end position="78"/>
    </location>
</feature>
<gene>
    <name evidence="3" type="ORF">GCM10010964_34220</name>
</gene>
<evidence type="ECO:0000313" key="4">
    <source>
        <dbReference type="Proteomes" id="UP000597507"/>
    </source>
</evidence>
<sequence length="78" mass="7470">MGQGSRSSRPDPGLGVVPATPPSVGVLLVLVALVLGVLAQAPPQDGALPLPVGRGAAAPPGAPGAAGPPVIPYDPLPR</sequence>
<dbReference type="AlphaFoldDB" id="A0A8J3EDL7"/>
<evidence type="ECO:0000313" key="3">
    <source>
        <dbReference type="EMBL" id="GGG44010.1"/>
    </source>
</evidence>
<feature type="compositionally biased region" description="Low complexity" evidence="1">
    <location>
        <begin position="46"/>
        <end position="68"/>
    </location>
</feature>
<accession>A0A8J3EDL7</accession>
<organism evidence="3 4">
    <name type="scientific">Caldovatus sediminis</name>
    <dbReference type="NCBI Taxonomy" id="2041189"/>
    <lineage>
        <taxon>Bacteria</taxon>
        <taxon>Pseudomonadati</taxon>
        <taxon>Pseudomonadota</taxon>
        <taxon>Alphaproteobacteria</taxon>
        <taxon>Acetobacterales</taxon>
        <taxon>Roseomonadaceae</taxon>
        <taxon>Caldovatus</taxon>
    </lineage>
</organism>
<keyword evidence="4" id="KW-1185">Reference proteome</keyword>